<dbReference type="Gene3D" id="3.50.50.60">
    <property type="entry name" value="FAD/NAD(P)-binding domain"/>
    <property type="match status" value="1"/>
</dbReference>
<dbReference type="InterPro" id="IPR050703">
    <property type="entry name" value="Flavin_MAO"/>
</dbReference>
<evidence type="ECO:0000313" key="2">
    <source>
        <dbReference type="Proteomes" id="UP000031532"/>
    </source>
</evidence>
<reference evidence="1 2" key="1">
    <citation type="journal article" date="2015" name="Genome Announc.">
        <title>Draft Genome Sequence of the Terrestrial Cyanobacterium Scytonema millei VB511283, Isolated from Eastern India.</title>
        <authorList>
            <person name="Sen D."/>
            <person name="Chandrababunaidu M.M."/>
            <person name="Singh D."/>
            <person name="Sanghi N."/>
            <person name="Ghorai A."/>
            <person name="Mishra G.P."/>
            <person name="Madduluri M."/>
            <person name="Adhikary S.P."/>
            <person name="Tripathy S."/>
        </authorList>
    </citation>
    <scope>NUCLEOTIDE SEQUENCE [LARGE SCALE GENOMIC DNA]</scope>
    <source>
        <strain evidence="1 2">VB511283</strain>
    </source>
</reference>
<comment type="caution">
    <text evidence="1">The sequence shown here is derived from an EMBL/GenBank/DDBJ whole genome shotgun (WGS) entry which is preliminary data.</text>
</comment>
<dbReference type="InterPro" id="IPR036188">
    <property type="entry name" value="FAD/NAD-bd_sf"/>
</dbReference>
<proteinExistence type="predicted"/>
<name>A0A9X5E2I0_9CYAN</name>
<sequence>MIGDRQGIQVSIAIVGGGLSGMSAAWELYQAGIDSLVVLEANNRVGGRTFNQFHPKDCLSRNG</sequence>
<accession>A0A9X5E2I0</accession>
<dbReference type="GO" id="GO:0016491">
    <property type="term" value="F:oxidoreductase activity"/>
    <property type="evidence" value="ECO:0007669"/>
    <property type="project" value="UniProtKB-ARBA"/>
</dbReference>
<organism evidence="1 2">
    <name type="scientific">Scytonema millei VB511283</name>
    <dbReference type="NCBI Taxonomy" id="1245923"/>
    <lineage>
        <taxon>Bacteria</taxon>
        <taxon>Bacillati</taxon>
        <taxon>Cyanobacteriota</taxon>
        <taxon>Cyanophyceae</taxon>
        <taxon>Nostocales</taxon>
        <taxon>Scytonemataceae</taxon>
        <taxon>Scytonema</taxon>
    </lineage>
</organism>
<dbReference type="PANTHER" id="PTHR43563:SF14">
    <property type="entry name" value="AMINE OXIDASE"/>
    <property type="match status" value="1"/>
</dbReference>
<dbReference type="PANTHER" id="PTHR43563">
    <property type="entry name" value="AMINE OXIDASE"/>
    <property type="match status" value="1"/>
</dbReference>
<dbReference type="Pfam" id="PF13450">
    <property type="entry name" value="NAD_binding_8"/>
    <property type="match status" value="1"/>
</dbReference>
<dbReference type="AlphaFoldDB" id="A0A9X5E2I0"/>
<keyword evidence="2" id="KW-1185">Reference proteome</keyword>
<dbReference type="RefSeq" id="WP_132866664.1">
    <property type="nucleotide sequence ID" value="NZ_JTJC03000001.1"/>
</dbReference>
<dbReference type="EMBL" id="JTJC03000001">
    <property type="protein sequence ID" value="NHC34070.1"/>
    <property type="molecule type" value="Genomic_DNA"/>
</dbReference>
<dbReference type="Proteomes" id="UP000031532">
    <property type="component" value="Unassembled WGS sequence"/>
</dbReference>
<protein>
    <submittedName>
        <fullName evidence="1">FAD-dependent oxidoreductase</fullName>
    </submittedName>
</protein>
<gene>
    <name evidence="1" type="ORF">QH73_0005235</name>
</gene>
<dbReference type="SUPFAM" id="SSF51905">
    <property type="entry name" value="FAD/NAD(P)-binding domain"/>
    <property type="match status" value="1"/>
</dbReference>
<evidence type="ECO:0000313" key="1">
    <source>
        <dbReference type="EMBL" id="NHC34070.1"/>
    </source>
</evidence>
<dbReference type="OrthoDB" id="25353at2"/>